<dbReference type="PATRIC" id="fig|70996.4.peg.1754"/>
<dbReference type="PANTHER" id="PTHR41299:SF1">
    <property type="entry name" value="THIAMINE PYROPHOSPHOKINASE"/>
    <property type="match status" value="1"/>
</dbReference>
<dbReference type="OrthoDB" id="9804377at2"/>
<evidence type="ECO:0000256" key="1">
    <source>
        <dbReference type="ARBA" id="ARBA00022679"/>
    </source>
</evidence>
<dbReference type="SMART" id="SM00983">
    <property type="entry name" value="TPK_B1_binding"/>
    <property type="match status" value="1"/>
</dbReference>
<dbReference type="InterPro" id="IPR007373">
    <property type="entry name" value="Thiamin_PyroPKinase_B1-bd"/>
</dbReference>
<evidence type="ECO:0000313" key="7">
    <source>
        <dbReference type="EMBL" id="KPL79448.1"/>
    </source>
</evidence>
<dbReference type="Pfam" id="PF04265">
    <property type="entry name" value="TPK_B1_binding"/>
    <property type="match status" value="1"/>
</dbReference>
<evidence type="ECO:0000259" key="6">
    <source>
        <dbReference type="SMART" id="SM00983"/>
    </source>
</evidence>
<dbReference type="EC" id="2.7.6.2" evidence="5"/>
<dbReference type="AlphaFoldDB" id="A0A0P6XRN2"/>
<dbReference type="GO" id="GO:0016301">
    <property type="term" value="F:kinase activity"/>
    <property type="evidence" value="ECO:0007669"/>
    <property type="project" value="UniProtKB-KW"/>
</dbReference>
<keyword evidence="2" id="KW-0547">Nucleotide-binding</keyword>
<dbReference type="SUPFAM" id="SSF63999">
    <property type="entry name" value="Thiamin pyrophosphokinase, catalytic domain"/>
    <property type="match status" value="1"/>
</dbReference>
<name>A0A0P6XRN2_9CHLR</name>
<dbReference type="Proteomes" id="UP000050277">
    <property type="component" value="Unassembled WGS sequence"/>
</dbReference>
<sequence>MLAVILADAPQADIRSALPLLSSTDLLIAADGGARHALNHGVTPHVIIGDLDSIQPAMLEIMQARKVEILRFPAAKNETDLELALLLAVERGADKIRILAALGGRPDMHMANQLLLTHPALIDRDVALLDGAWEVRLIRQHLEFQGNVGLRVSLLPLGDVGGVRTEGLRYPLRDEDLPIGPARGVSNEFAAANAQVSIRSGLLLAIIERELQAGYLA</sequence>
<evidence type="ECO:0000313" key="8">
    <source>
        <dbReference type="Proteomes" id="UP000050277"/>
    </source>
</evidence>
<dbReference type="RefSeq" id="WP_054537406.1">
    <property type="nucleotide sequence ID" value="NZ_LGKP01000046.1"/>
</dbReference>
<comment type="caution">
    <text evidence="7">The sequence shown here is derived from an EMBL/GenBank/DDBJ whole genome shotgun (WGS) entry which is preliminary data.</text>
</comment>
<evidence type="ECO:0000256" key="2">
    <source>
        <dbReference type="ARBA" id="ARBA00022741"/>
    </source>
</evidence>
<dbReference type="GO" id="GO:0009229">
    <property type="term" value="P:thiamine diphosphate biosynthetic process"/>
    <property type="evidence" value="ECO:0007669"/>
    <property type="project" value="InterPro"/>
</dbReference>
<reference evidence="7 8" key="1">
    <citation type="submission" date="2015-07" db="EMBL/GenBank/DDBJ databases">
        <title>Whole genome sequence of Herpetosiphon geysericola DSM 7119.</title>
        <authorList>
            <person name="Hemp J."/>
            <person name="Ward L.M."/>
            <person name="Pace L.A."/>
            <person name="Fischer W.W."/>
        </authorList>
    </citation>
    <scope>NUCLEOTIDE SEQUENCE [LARGE SCALE GENOMIC DNA]</scope>
    <source>
        <strain evidence="7 8">DSM 7119</strain>
    </source>
</reference>
<dbReference type="InterPro" id="IPR053149">
    <property type="entry name" value="TPK"/>
</dbReference>
<keyword evidence="8" id="KW-1185">Reference proteome</keyword>
<dbReference type="EMBL" id="LGKP01000046">
    <property type="protein sequence ID" value="KPL79448.1"/>
    <property type="molecule type" value="Genomic_DNA"/>
</dbReference>
<dbReference type="InterPro" id="IPR036759">
    <property type="entry name" value="TPK_catalytic_sf"/>
</dbReference>
<dbReference type="PANTHER" id="PTHR41299">
    <property type="entry name" value="THIAMINE PYROPHOSPHOKINASE"/>
    <property type="match status" value="1"/>
</dbReference>
<evidence type="ECO:0000256" key="5">
    <source>
        <dbReference type="NCBIfam" id="TIGR01378"/>
    </source>
</evidence>
<evidence type="ECO:0000256" key="3">
    <source>
        <dbReference type="ARBA" id="ARBA00022777"/>
    </source>
</evidence>
<dbReference type="InterPro" id="IPR036371">
    <property type="entry name" value="TPK_B1-bd_sf"/>
</dbReference>
<dbReference type="STRING" id="70996.SE18_26120"/>
<keyword evidence="3" id="KW-0418">Kinase</keyword>
<feature type="domain" description="Thiamin pyrophosphokinase thiamin-binding" evidence="6">
    <location>
        <begin position="146"/>
        <end position="204"/>
    </location>
</feature>
<dbReference type="GO" id="GO:0030975">
    <property type="term" value="F:thiamine binding"/>
    <property type="evidence" value="ECO:0007669"/>
    <property type="project" value="InterPro"/>
</dbReference>
<dbReference type="Gene3D" id="3.40.50.10240">
    <property type="entry name" value="Thiamin pyrophosphokinase, catalytic domain"/>
    <property type="match status" value="1"/>
</dbReference>
<keyword evidence="4" id="KW-0067">ATP-binding</keyword>
<dbReference type="NCBIfam" id="TIGR01378">
    <property type="entry name" value="thi_PPkinase"/>
    <property type="match status" value="1"/>
</dbReference>
<dbReference type="GO" id="GO:0006772">
    <property type="term" value="P:thiamine metabolic process"/>
    <property type="evidence" value="ECO:0007669"/>
    <property type="project" value="UniProtKB-UniRule"/>
</dbReference>
<dbReference type="InterPro" id="IPR007371">
    <property type="entry name" value="TPK_catalytic"/>
</dbReference>
<organism evidence="7 8">
    <name type="scientific">Herpetosiphon geysericola</name>
    <dbReference type="NCBI Taxonomy" id="70996"/>
    <lineage>
        <taxon>Bacteria</taxon>
        <taxon>Bacillati</taxon>
        <taxon>Chloroflexota</taxon>
        <taxon>Chloroflexia</taxon>
        <taxon>Herpetosiphonales</taxon>
        <taxon>Herpetosiphonaceae</taxon>
        <taxon>Herpetosiphon</taxon>
    </lineage>
</organism>
<dbReference type="SUPFAM" id="SSF63862">
    <property type="entry name" value="Thiamin pyrophosphokinase, substrate-binding domain"/>
    <property type="match status" value="1"/>
</dbReference>
<protein>
    <recommendedName>
        <fullName evidence="5">Thiamine diphosphokinase</fullName>
        <ecNumber evidence="5">2.7.6.2</ecNumber>
    </recommendedName>
</protein>
<dbReference type="CDD" id="cd07995">
    <property type="entry name" value="TPK"/>
    <property type="match status" value="1"/>
</dbReference>
<dbReference type="GO" id="GO:0005524">
    <property type="term" value="F:ATP binding"/>
    <property type="evidence" value="ECO:0007669"/>
    <property type="project" value="UniProtKB-KW"/>
</dbReference>
<dbReference type="Pfam" id="PF04263">
    <property type="entry name" value="TPK_catalytic"/>
    <property type="match status" value="1"/>
</dbReference>
<accession>A0A0P6XRN2</accession>
<dbReference type="InterPro" id="IPR006282">
    <property type="entry name" value="Thi_PPkinase"/>
</dbReference>
<keyword evidence="1" id="KW-0808">Transferase</keyword>
<proteinExistence type="predicted"/>
<evidence type="ECO:0000256" key="4">
    <source>
        <dbReference type="ARBA" id="ARBA00022840"/>
    </source>
</evidence>
<dbReference type="GO" id="GO:0004788">
    <property type="term" value="F:thiamine diphosphokinase activity"/>
    <property type="evidence" value="ECO:0007669"/>
    <property type="project" value="UniProtKB-UniRule"/>
</dbReference>
<gene>
    <name evidence="7" type="ORF">SE18_26120</name>
</gene>